<dbReference type="Proteomes" id="UP000659630">
    <property type="component" value="Unassembled WGS sequence"/>
</dbReference>
<dbReference type="PANTHER" id="PTHR37299:SF4">
    <property type="entry name" value="TRANSCRIPTIONAL REGULATOR"/>
    <property type="match status" value="1"/>
</dbReference>
<keyword evidence="3" id="KW-1185">Reference proteome</keyword>
<keyword evidence="2" id="KW-0238">DNA-binding</keyword>
<name>A0A923L0I6_9FIRM</name>
<sequence length="145" mass="16863">MKLKIEQSPACQEVEITVRCAQMDARLASLLEQIRLYGFSVTGLRDGRSYQVPLDEVLYIETVEEKTFLYRSGDVLECQSRLYELEEQLRGTSFVRVSRSCLLNLRRLESVSPQFDGRFEARMENGETVVINRHYVKGFKQRFGL</sequence>
<evidence type="ECO:0000259" key="1">
    <source>
        <dbReference type="PROSITE" id="PS50930"/>
    </source>
</evidence>
<dbReference type="Gene3D" id="2.40.50.1020">
    <property type="entry name" value="LytTr DNA-binding domain"/>
    <property type="match status" value="1"/>
</dbReference>
<protein>
    <submittedName>
        <fullName evidence="2">LytTR family transcriptional regulator DNA-binding domain-containing protein</fullName>
    </submittedName>
</protein>
<dbReference type="InterPro" id="IPR007492">
    <property type="entry name" value="LytTR_DNA-bd_dom"/>
</dbReference>
<feature type="domain" description="HTH LytTR-type" evidence="1">
    <location>
        <begin position="46"/>
        <end position="145"/>
    </location>
</feature>
<dbReference type="PROSITE" id="PS50930">
    <property type="entry name" value="HTH_LYTTR"/>
    <property type="match status" value="1"/>
</dbReference>
<dbReference type="EMBL" id="JACONZ010000001">
    <property type="protein sequence ID" value="MBC5580550.1"/>
    <property type="molecule type" value="Genomic_DNA"/>
</dbReference>
<dbReference type="GO" id="GO:0000156">
    <property type="term" value="F:phosphorelay response regulator activity"/>
    <property type="evidence" value="ECO:0007669"/>
    <property type="project" value="InterPro"/>
</dbReference>
<dbReference type="GO" id="GO:0003677">
    <property type="term" value="F:DNA binding"/>
    <property type="evidence" value="ECO:0007669"/>
    <property type="project" value="UniProtKB-KW"/>
</dbReference>
<accession>A0A923L0I6</accession>
<dbReference type="SMART" id="SM00850">
    <property type="entry name" value="LytTR"/>
    <property type="match status" value="1"/>
</dbReference>
<dbReference type="InterPro" id="IPR046947">
    <property type="entry name" value="LytR-like"/>
</dbReference>
<evidence type="ECO:0000313" key="3">
    <source>
        <dbReference type="Proteomes" id="UP000659630"/>
    </source>
</evidence>
<dbReference type="PANTHER" id="PTHR37299">
    <property type="entry name" value="TRANSCRIPTIONAL REGULATOR-RELATED"/>
    <property type="match status" value="1"/>
</dbReference>
<dbReference type="RefSeq" id="WP_186886895.1">
    <property type="nucleotide sequence ID" value="NZ_JACONZ010000001.1"/>
</dbReference>
<evidence type="ECO:0000313" key="2">
    <source>
        <dbReference type="EMBL" id="MBC5580550.1"/>
    </source>
</evidence>
<reference evidence="2" key="1">
    <citation type="submission" date="2020-08" db="EMBL/GenBank/DDBJ databases">
        <title>Genome public.</title>
        <authorList>
            <person name="Liu C."/>
            <person name="Sun Q."/>
        </authorList>
    </citation>
    <scope>NUCLEOTIDE SEQUENCE</scope>
    <source>
        <strain evidence="2">BX8</strain>
    </source>
</reference>
<gene>
    <name evidence="2" type="ORF">H8S23_03425</name>
</gene>
<organism evidence="2 3">
    <name type="scientific">Anaerofilum hominis</name>
    <dbReference type="NCBI Taxonomy" id="2763016"/>
    <lineage>
        <taxon>Bacteria</taxon>
        <taxon>Bacillati</taxon>
        <taxon>Bacillota</taxon>
        <taxon>Clostridia</taxon>
        <taxon>Eubacteriales</taxon>
        <taxon>Oscillospiraceae</taxon>
        <taxon>Anaerofilum</taxon>
    </lineage>
</organism>
<proteinExistence type="predicted"/>
<comment type="caution">
    <text evidence="2">The sequence shown here is derived from an EMBL/GenBank/DDBJ whole genome shotgun (WGS) entry which is preliminary data.</text>
</comment>
<dbReference type="AlphaFoldDB" id="A0A923L0I6"/>
<dbReference type="Pfam" id="PF04397">
    <property type="entry name" value="LytTR"/>
    <property type="match status" value="1"/>
</dbReference>